<keyword evidence="5" id="KW-0479">Metal-binding</keyword>
<evidence type="ECO:0000256" key="5">
    <source>
        <dbReference type="PIRSR" id="PIRSR604254-1"/>
    </source>
</evidence>
<feature type="transmembrane region" description="Helical" evidence="6">
    <location>
        <begin position="206"/>
        <end position="224"/>
    </location>
</feature>
<sequence>MTFLRDPVSSASHLLTAGWAVFATLVMLRLTVNRPGRRLPVLIYGASMVLLFLASGTYHGLHYETLEQRRLFQRLDKTAVYLMIAGTYTPIVSILLTGACRVRILTMIWLIAVGGVACLWLLPEDPKTATAAHAAVVGMYLGLGWVGILPLPLYYRAVGWRAMNYVWVGAALYSIGAICELTEWPVLVRAGDWPGYYVGYHEVLHLTHAAASIVFFLFVVRYVIPFRPEPPAPVKRSPVPALQSRFPLHSPVAER</sequence>
<name>A0A6M5Z2K9_9BACT</name>
<evidence type="ECO:0000256" key="6">
    <source>
        <dbReference type="SAM" id="Phobius"/>
    </source>
</evidence>
<dbReference type="Pfam" id="PF03006">
    <property type="entry name" value="HlyIII"/>
    <property type="match status" value="1"/>
</dbReference>
<dbReference type="GO" id="GO:0016020">
    <property type="term" value="C:membrane"/>
    <property type="evidence" value="ECO:0007669"/>
    <property type="project" value="UniProtKB-SubCell"/>
</dbReference>
<dbReference type="Proteomes" id="UP000503447">
    <property type="component" value="Chromosome"/>
</dbReference>
<feature type="binding site" evidence="5">
    <location>
        <position position="205"/>
    </location>
    <ligand>
        <name>Zn(2+)</name>
        <dbReference type="ChEBI" id="CHEBI:29105"/>
    </ligand>
</feature>
<evidence type="ECO:0008006" key="9">
    <source>
        <dbReference type="Google" id="ProtNLM"/>
    </source>
</evidence>
<dbReference type="InterPro" id="IPR004254">
    <property type="entry name" value="AdipoR/HlyIII-related"/>
</dbReference>
<evidence type="ECO:0000256" key="3">
    <source>
        <dbReference type="ARBA" id="ARBA00022989"/>
    </source>
</evidence>
<keyword evidence="5" id="KW-0862">Zinc</keyword>
<evidence type="ECO:0000256" key="2">
    <source>
        <dbReference type="ARBA" id="ARBA00022692"/>
    </source>
</evidence>
<feature type="transmembrane region" description="Helical" evidence="6">
    <location>
        <begin position="39"/>
        <end position="58"/>
    </location>
</feature>
<comment type="subcellular location">
    <subcellularLocation>
        <location evidence="1">Membrane</location>
        <topology evidence="1">Multi-pass membrane protein</topology>
    </subcellularLocation>
</comment>
<gene>
    <name evidence="7" type="ORF">FTUN_7423</name>
</gene>
<evidence type="ECO:0000256" key="1">
    <source>
        <dbReference type="ARBA" id="ARBA00004141"/>
    </source>
</evidence>
<feature type="transmembrane region" description="Helical" evidence="6">
    <location>
        <begin position="12"/>
        <end position="32"/>
    </location>
</feature>
<feature type="transmembrane region" description="Helical" evidence="6">
    <location>
        <begin position="134"/>
        <end position="153"/>
    </location>
</feature>
<dbReference type="PANTHER" id="PTHR20855">
    <property type="entry name" value="ADIPOR/PROGESTIN RECEPTOR-RELATED"/>
    <property type="match status" value="1"/>
</dbReference>
<accession>A0A6M5Z2K9</accession>
<evidence type="ECO:0000313" key="7">
    <source>
        <dbReference type="EMBL" id="QJW99800.1"/>
    </source>
</evidence>
<keyword evidence="3 6" id="KW-1133">Transmembrane helix</keyword>
<evidence type="ECO:0000256" key="4">
    <source>
        <dbReference type="ARBA" id="ARBA00023136"/>
    </source>
</evidence>
<feature type="transmembrane region" description="Helical" evidence="6">
    <location>
        <begin position="104"/>
        <end position="122"/>
    </location>
</feature>
<dbReference type="EMBL" id="CP053452">
    <property type="protein sequence ID" value="QJW99800.1"/>
    <property type="molecule type" value="Genomic_DNA"/>
</dbReference>
<feature type="transmembrane region" description="Helical" evidence="6">
    <location>
        <begin position="78"/>
        <end position="97"/>
    </location>
</feature>
<protein>
    <recommendedName>
        <fullName evidence="9">Hemolysin III</fullName>
    </recommendedName>
</protein>
<feature type="binding site" evidence="5">
    <location>
        <position position="201"/>
    </location>
    <ligand>
        <name>Zn(2+)</name>
        <dbReference type="ChEBI" id="CHEBI:29105"/>
    </ligand>
</feature>
<keyword evidence="4 6" id="KW-0472">Membrane</keyword>
<feature type="transmembrane region" description="Helical" evidence="6">
    <location>
        <begin position="165"/>
        <end position="186"/>
    </location>
</feature>
<dbReference type="GO" id="GO:0046872">
    <property type="term" value="F:metal ion binding"/>
    <property type="evidence" value="ECO:0007669"/>
    <property type="project" value="UniProtKB-KW"/>
</dbReference>
<dbReference type="KEGG" id="ftj:FTUN_7423"/>
<evidence type="ECO:0000313" key="8">
    <source>
        <dbReference type="Proteomes" id="UP000503447"/>
    </source>
</evidence>
<keyword evidence="2 6" id="KW-0812">Transmembrane</keyword>
<feature type="binding site" evidence="5">
    <location>
        <position position="59"/>
    </location>
    <ligand>
        <name>Zn(2+)</name>
        <dbReference type="ChEBI" id="CHEBI:29105"/>
    </ligand>
</feature>
<reference evidence="8" key="1">
    <citation type="submission" date="2020-05" db="EMBL/GenBank/DDBJ databases">
        <title>Frigoriglobus tundricola gen. nov., sp. nov., a psychrotolerant cellulolytic planctomycete of the family Gemmataceae with two divergent copies of 16S rRNA gene.</title>
        <authorList>
            <person name="Kulichevskaya I.S."/>
            <person name="Ivanova A.A."/>
            <person name="Naumoff D.G."/>
            <person name="Beletsky A.V."/>
            <person name="Rijpstra W.I.C."/>
            <person name="Sinninghe Damste J.S."/>
            <person name="Mardanov A.V."/>
            <person name="Ravin N.V."/>
            <person name="Dedysh S.N."/>
        </authorList>
    </citation>
    <scope>NUCLEOTIDE SEQUENCE [LARGE SCALE GENOMIC DNA]</scope>
    <source>
        <strain evidence="8">PL17</strain>
    </source>
</reference>
<dbReference type="PANTHER" id="PTHR20855:SF3">
    <property type="entry name" value="LD03007P"/>
    <property type="match status" value="1"/>
</dbReference>
<dbReference type="RefSeq" id="WP_171474701.1">
    <property type="nucleotide sequence ID" value="NZ_CP053452.2"/>
</dbReference>
<organism evidence="7 8">
    <name type="scientific">Frigoriglobus tundricola</name>
    <dbReference type="NCBI Taxonomy" id="2774151"/>
    <lineage>
        <taxon>Bacteria</taxon>
        <taxon>Pseudomonadati</taxon>
        <taxon>Planctomycetota</taxon>
        <taxon>Planctomycetia</taxon>
        <taxon>Gemmatales</taxon>
        <taxon>Gemmataceae</taxon>
        <taxon>Frigoriglobus</taxon>
    </lineage>
</organism>
<keyword evidence="8" id="KW-1185">Reference proteome</keyword>
<proteinExistence type="predicted"/>
<dbReference type="AlphaFoldDB" id="A0A6M5Z2K9"/>